<organism evidence="1 2">
    <name type="scientific">Ahniella affigens</name>
    <dbReference type="NCBI Taxonomy" id="2021234"/>
    <lineage>
        <taxon>Bacteria</taxon>
        <taxon>Pseudomonadati</taxon>
        <taxon>Pseudomonadota</taxon>
        <taxon>Gammaproteobacteria</taxon>
        <taxon>Lysobacterales</taxon>
        <taxon>Rhodanobacteraceae</taxon>
        <taxon>Ahniella</taxon>
    </lineage>
</organism>
<evidence type="ECO:0000313" key="2">
    <source>
        <dbReference type="Proteomes" id="UP000241074"/>
    </source>
</evidence>
<proteinExistence type="predicted"/>
<protein>
    <recommendedName>
        <fullName evidence="3">DUF1579 domain-containing protein</fullName>
    </recommendedName>
</protein>
<accession>A0A2P1PVS6</accession>
<name>A0A2P1PVS6_9GAMM</name>
<dbReference type="KEGG" id="xba:C7S18_18045"/>
<evidence type="ECO:0008006" key="3">
    <source>
        <dbReference type="Google" id="ProtNLM"/>
    </source>
</evidence>
<reference evidence="1 2" key="1">
    <citation type="submission" date="2018-03" db="EMBL/GenBank/DDBJ databases">
        <title>Ahniella affigens gen. nov., sp. nov., a gammaproteobacterium isolated from sandy soil near a stream.</title>
        <authorList>
            <person name="Ko Y."/>
            <person name="Kim J.-H."/>
        </authorList>
    </citation>
    <scope>NUCLEOTIDE SEQUENCE [LARGE SCALE GENOMIC DNA]</scope>
    <source>
        <strain evidence="1 2">D13</strain>
    </source>
</reference>
<dbReference type="Proteomes" id="UP000241074">
    <property type="component" value="Chromosome"/>
</dbReference>
<dbReference type="EMBL" id="CP027860">
    <property type="protein sequence ID" value="AVP98958.1"/>
    <property type="molecule type" value="Genomic_DNA"/>
</dbReference>
<dbReference type="AlphaFoldDB" id="A0A2P1PVS6"/>
<evidence type="ECO:0000313" key="1">
    <source>
        <dbReference type="EMBL" id="AVP98958.1"/>
    </source>
</evidence>
<gene>
    <name evidence="1" type="ORF">C7S18_18045</name>
</gene>
<reference evidence="1 2" key="2">
    <citation type="submission" date="2018-03" db="EMBL/GenBank/DDBJ databases">
        <authorList>
            <person name="Keele B.F."/>
        </authorList>
    </citation>
    <scope>NUCLEOTIDE SEQUENCE [LARGE SCALE GENOMIC DNA]</scope>
    <source>
        <strain evidence="1 2">D13</strain>
    </source>
</reference>
<sequence>MGANQTPTAPCSHARYHEFDFWLGEWDVFGAKDQLVGRSSITRTLGDCVIHEHWRNATGSVEGKSFNIFDGLSKVWRQYWVDNSGGTLMLEGQFANGQMVLIGTRPNLQTGAPQQQRITWTSNSDGTVRQHWETSDDAGKSWQTSFDGLYRTKRD</sequence>
<keyword evidence="2" id="KW-1185">Reference proteome</keyword>